<evidence type="ECO:0000256" key="9">
    <source>
        <dbReference type="PROSITE-ProRule" id="PRU00284"/>
    </source>
</evidence>
<dbReference type="RefSeq" id="WP_126166817.1">
    <property type="nucleotide sequence ID" value="NZ_CP020373.1"/>
</dbReference>
<dbReference type="CDD" id="cd06225">
    <property type="entry name" value="HAMP"/>
    <property type="match status" value="1"/>
</dbReference>
<evidence type="ECO:0000256" key="10">
    <source>
        <dbReference type="SAM" id="Phobius"/>
    </source>
</evidence>
<evidence type="ECO:0000313" key="14">
    <source>
        <dbReference type="EMBL" id="AZQ10450.1"/>
    </source>
</evidence>
<dbReference type="SMART" id="SM00304">
    <property type="entry name" value="HAMP"/>
    <property type="match status" value="1"/>
</dbReference>
<gene>
    <name evidence="14" type="primary">pctB_1</name>
    <name evidence="14" type="ORF">STH12_01328</name>
</gene>
<evidence type="ECO:0000256" key="6">
    <source>
        <dbReference type="ARBA" id="ARBA00023136"/>
    </source>
</evidence>
<sequence>MISLLRKFTILQRLILMLALAALGTVCFAAFNIKEQYNNLETQKWLQNDGQLDTALSLIDAHNAQVQRGDIKLDDAKREVAELLSLAHYGNGGYFLVVDADGTVLAAGGQSHLQGHKLADKALQQLIAKARSAGKATAALDAINPDTRKQGEQLAEARFYSPWQWSVITGAFVADINEAMETAIWHTLIIMMLISTPLFALFMALNHSITSPLERAIAAMEDIADGDGDLGARLDTRGKDEVARLAAAFNRFAEKIGFLIKDIKPMGAELSEDASALTHAVATANQSGERIHRETESVAAAIHEMLATSHEMAQNTQQAADSASKVQLQAEDSQSLMSQTVHQTEVLVDKLKAAEQTTARLSAASGQIGSILDVIRSIAEQTNLLALNAAIEAARAGAHGRGFAVVADEVRALANRTQDSTNEIQKIISEIQTGIGEVTQSNSANQELSVTLQRRARQAGDAMDAILSLIAHINDMNTQLASATEEQSLVTEEINRNISNISEQMQMSVQSSDSNSRAASSLQSISGALAKALSQFKV</sequence>
<dbReference type="Gene3D" id="3.30.450.20">
    <property type="entry name" value="PAS domain"/>
    <property type="match status" value="1"/>
</dbReference>
<dbReference type="PANTHER" id="PTHR32089:SF119">
    <property type="entry name" value="METHYL-ACCEPTING CHEMOTAXIS PROTEIN CTPL"/>
    <property type="match status" value="1"/>
</dbReference>
<evidence type="ECO:0000256" key="4">
    <source>
        <dbReference type="ARBA" id="ARBA00022692"/>
    </source>
</evidence>
<keyword evidence="7 9" id="KW-0807">Transducer</keyword>
<name>A0ABN5TV80_9GAMM</name>
<keyword evidence="5 10" id="KW-1133">Transmembrane helix</keyword>
<dbReference type="InterPro" id="IPR000727">
    <property type="entry name" value="T_SNARE_dom"/>
</dbReference>
<dbReference type="InterPro" id="IPR004089">
    <property type="entry name" value="MCPsignal_dom"/>
</dbReference>
<evidence type="ECO:0000256" key="2">
    <source>
        <dbReference type="ARBA" id="ARBA00022475"/>
    </source>
</evidence>
<dbReference type="PROSITE" id="PS50111">
    <property type="entry name" value="CHEMOTAXIS_TRANSDUC_2"/>
    <property type="match status" value="1"/>
</dbReference>
<dbReference type="InterPro" id="IPR003660">
    <property type="entry name" value="HAMP_dom"/>
</dbReference>
<proteinExistence type="inferred from homology"/>
<dbReference type="InterPro" id="IPR033480">
    <property type="entry name" value="sCache_2"/>
</dbReference>
<dbReference type="SMART" id="SM01049">
    <property type="entry name" value="Cache_2"/>
    <property type="match status" value="1"/>
</dbReference>
<evidence type="ECO:0000256" key="8">
    <source>
        <dbReference type="ARBA" id="ARBA00029447"/>
    </source>
</evidence>
<dbReference type="PROSITE" id="PS50192">
    <property type="entry name" value="T_SNARE"/>
    <property type="match status" value="1"/>
</dbReference>
<keyword evidence="15" id="KW-1185">Reference proteome</keyword>
<dbReference type="PANTHER" id="PTHR32089">
    <property type="entry name" value="METHYL-ACCEPTING CHEMOTAXIS PROTEIN MCPB"/>
    <property type="match status" value="1"/>
</dbReference>
<comment type="similarity">
    <text evidence="8">Belongs to the methyl-accepting chemotaxis (MCP) protein family.</text>
</comment>
<feature type="domain" description="Methyl-accepting transducer" evidence="11">
    <location>
        <begin position="266"/>
        <end position="502"/>
    </location>
</feature>
<evidence type="ECO:0000259" key="11">
    <source>
        <dbReference type="PROSITE" id="PS50111"/>
    </source>
</evidence>
<dbReference type="Pfam" id="PF00015">
    <property type="entry name" value="MCPsignal"/>
    <property type="match status" value="1"/>
</dbReference>
<dbReference type="Gene3D" id="1.10.287.950">
    <property type="entry name" value="Methyl-accepting chemotaxis protein"/>
    <property type="match status" value="1"/>
</dbReference>
<evidence type="ECO:0000256" key="5">
    <source>
        <dbReference type="ARBA" id="ARBA00022989"/>
    </source>
</evidence>
<feature type="transmembrane region" description="Helical" evidence="10">
    <location>
        <begin position="183"/>
        <end position="205"/>
    </location>
</feature>
<dbReference type="Pfam" id="PF17200">
    <property type="entry name" value="sCache_2"/>
    <property type="match status" value="1"/>
</dbReference>
<evidence type="ECO:0000313" key="15">
    <source>
        <dbReference type="Proteomes" id="UP000278437"/>
    </source>
</evidence>
<evidence type="ECO:0000259" key="12">
    <source>
        <dbReference type="PROSITE" id="PS50192"/>
    </source>
</evidence>
<evidence type="ECO:0000259" key="13">
    <source>
        <dbReference type="PROSITE" id="PS50885"/>
    </source>
</evidence>
<accession>A0ABN5TV80</accession>
<reference evidence="15" key="1">
    <citation type="submission" date="2017-03" db="EMBL/GenBank/DDBJ databases">
        <title>Full genome sequence of a non-lethal Shewanella isolate that potentiates virulence of Vibio parahaemolyticus causing acute hepatopancreatic necrosis disease (AHPND) in shrimp.</title>
        <authorList>
            <person name="Prachumwat A."/>
            <person name="Sritunyalucksana K."/>
        </authorList>
    </citation>
    <scope>NUCLEOTIDE SEQUENCE [LARGE SCALE GENOMIC DNA]</scope>
    <source>
        <strain evidence="15">TH2012</strain>
    </source>
</reference>
<evidence type="ECO:0000256" key="3">
    <source>
        <dbReference type="ARBA" id="ARBA00022519"/>
    </source>
</evidence>
<comment type="subcellular location">
    <subcellularLocation>
        <location evidence="1">Cell inner membrane</location>
        <topology evidence="1">Multi-pass membrane protein</topology>
    </subcellularLocation>
</comment>
<dbReference type="PRINTS" id="PR00260">
    <property type="entry name" value="CHEMTRNSDUCR"/>
</dbReference>
<dbReference type="EMBL" id="CP020373">
    <property type="protein sequence ID" value="AZQ10450.1"/>
    <property type="molecule type" value="Genomic_DNA"/>
</dbReference>
<dbReference type="SUPFAM" id="SSF58104">
    <property type="entry name" value="Methyl-accepting chemotaxis protein (MCP) signaling domain"/>
    <property type="match status" value="1"/>
</dbReference>
<dbReference type="Proteomes" id="UP000278437">
    <property type="component" value="Chromosome"/>
</dbReference>
<keyword evidence="3" id="KW-0997">Cell inner membrane</keyword>
<feature type="domain" description="T-SNARE coiled-coil homology" evidence="12">
    <location>
        <begin position="453"/>
        <end position="515"/>
    </location>
</feature>
<feature type="domain" description="HAMP" evidence="13">
    <location>
        <begin position="207"/>
        <end position="261"/>
    </location>
</feature>
<organism evidence="14 15">
    <name type="scientific">Shewanella khirikhana</name>
    <dbReference type="NCBI Taxonomy" id="1965282"/>
    <lineage>
        <taxon>Bacteria</taxon>
        <taxon>Pseudomonadati</taxon>
        <taxon>Pseudomonadota</taxon>
        <taxon>Gammaproteobacteria</taxon>
        <taxon>Alteromonadales</taxon>
        <taxon>Shewanellaceae</taxon>
        <taxon>Shewanella</taxon>
    </lineage>
</organism>
<dbReference type="SMART" id="SM00283">
    <property type="entry name" value="MA"/>
    <property type="match status" value="1"/>
</dbReference>
<keyword evidence="2" id="KW-1003">Cell membrane</keyword>
<keyword evidence="6 10" id="KW-0472">Membrane</keyword>
<dbReference type="PROSITE" id="PS50885">
    <property type="entry name" value="HAMP"/>
    <property type="match status" value="1"/>
</dbReference>
<dbReference type="Pfam" id="PF00672">
    <property type="entry name" value="HAMP"/>
    <property type="match status" value="1"/>
</dbReference>
<protein>
    <submittedName>
        <fullName evidence="14">Methyl-accepting chemotaxis protein PctB</fullName>
    </submittedName>
</protein>
<evidence type="ECO:0000256" key="1">
    <source>
        <dbReference type="ARBA" id="ARBA00004429"/>
    </source>
</evidence>
<evidence type="ECO:0000256" key="7">
    <source>
        <dbReference type="ARBA" id="ARBA00023224"/>
    </source>
</evidence>
<dbReference type="InterPro" id="IPR004090">
    <property type="entry name" value="Chemotax_Me-accpt_rcpt"/>
</dbReference>
<keyword evidence="4 10" id="KW-0812">Transmembrane</keyword>